<dbReference type="InterPro" id="IPR035979">
    <property type="entry name" value="RBD_domain_sf"/>
</dbReference>
<evidence type="ECO:0000256" key="1">
    <source>
        <dbReference type="ARBA" id="ARBA00022884"/>
    </source>
</evidence>
<evidence type="ECO:0000256" key="2">
    <source>
        <dbReference type="PROSITE-ProRule" id="PRU00176"/>
    </source>
</evidence>
<dbReference type="CDD" id="cd00590">
    <property type="entry name" value="RRM_SF"/>
    <property type="match status" value="1"/>
</dbReference>
<dbReference type="Gene3D" id="3.30.70.330">
    <property type="match status" value="1"/>
</dbReference>
<feature type="domain" description="RRM" evidence="3">
    <location>
        <begin position="56"/>
        <end position="126"/>
    </location>
</feature>
<dbReference type="InterPro" id="IPR051186">
    <property type="entry name" value="RRM_HNRPC/RALY_subfam"/>
</dbReference>
<dbReference type="InterPro" id="IPR012677">
    <property type="entry name" value="Nucleotide-bd_a/b_plait_sf"/>
</dbReference>
<evidence type="ECO:0000259" key="3">
    <source>
        <dbReference type="PROSITE" id="PS50102"/>
    </source>
</evidence>
<comment type="caution">
    <text evidence="4">The sequence shown here is derived from an EMBL/GenBank/DDBJ whole genome shotgun (WGS) entry which is preliminary data.</text>
</comment>
<dbReference type="AlphaFoldDB" id="A0A6V7VGU5"/>
<dbReference type="GO" id="GO:0003723">
    <property type="term" value="F:RNA binding"/>
    <property type="evidence" value="ECO:0007669"/>
    <property type="project" value="UniProtKB-UniRule"/>
</dbReference>
<sequence>MNKTKGAENLPHPLSYIMYTTNAYSSFGTGYSGYGSLSTATISYETNSKDPVLLRSRVFVGNMNPKVGREEIIQLFRSYGTLIGVTVFKGYAFVQFSHGSEADLAVTALNGYNWHGSPLDCKLAITGFAGKPMTVSTTPGIGVAKGMGKRNQNQPQPLPPSGGAQTKRIKVDYNTSNRNIAENLEYTDLASVQPHGFFFKIFFFNFGDSLCWYLESNWTSYSKFASHPFLFDDLRLYL</sequence>
<proteinExistence type="predicted"/>
<reference evidence="4 5" key="1">
    <citation type="submission" date="2020-08" db="EMBL/GenBank/DDBJ databases">
        <authorList>
            <person name="Koutsovoulos G."/>
            <person name="Danchin GJ E."/>
        </authorList>
    </citation>
    <scope>NUCLEOTIDE SEQUENCE [LARGE SCALE GENOMIC DNA]</scope>
</reference>
<keyword evidence="1 2" id="KW-0694">RNA-binding</keyword>
<evidence type="ECO:0000313" key="4">
    <source>
        <dbReference type="EMBL" id="CAD2174122.1"/>
    </source>
</evidence>
<protein>
    <recommendedName>
        <fullName evidence="3">RRM domain-containing protein</fullName>
    </recommendedName>
</protein>
<organism evidence="4 5">
    <name type="scientific">Meloidogyne enterolobii</name>
    <name type="common">Root-knot nematode worm</name>
    <name type="synonym">Meloidogyne mayaguensis</name>
    <dbReference type="NCBI Taxonomy" id="390850"/>
    <lineage>
        <taxon>Eukaryota</taxon>
        <taxon>Metazoa</taxon>
        <taxon>Ecdysozoa</taxon>
        <taxon>Nematoda</taxon>
        <taxon>Chromadorea</taxon>
        <taxon>Rhabditida</taxon>
        <taxon>Tylenchina</taxon>
        <taxon>Tylenchomorpha</taxon>
        <taxon>Tylenchoidea</taxon>
        <taxon>Meloidogynidae</taxon>
        <taxon>Meloidogyninae</taxon>
        <taxon>Meloidogyne</taxon>
    </lineage>
</organism>
<gene>
    <name evidence="4" type="ORF">MENT_LOCUS25769</name>
</gene>
<evidence type="ECO:0000313" key="5">
    <source>
        <dbReference type="Proteomes" id="UP000580250"/>
    </source>
</evidence>
<dbReference type="InterPro" id="IPR000504">
    <property type="entry name" value="RRM_dom"/>
</dbReference>
<dbReference type="GO" id="GO:0005634">
    <property type="term" value="C:nucleus"/>
    <property type="evidence" value="ECO:0007669"/>
    <property type="project" value="TreeGrafter"/>
</dbReference>
<dbReference type="Pfam" id="PF00076">
    <property type="entry name" value="RRM_1"/>
    <property type="match status" value="1"/>
</dbReference>
<name>A0A6V7VGU5_MELEN</name>
<dbReference type="PANTHER" id="PTHR13968:SF26">
    <property type="entry name" value="RRM DOMAIN-CONTAINING PROTEIN"/>
    <property type="match status" value="1"/>
</dbReference>
<accession>A0A6V7VGU5</accession>
<dbReference type="PANTHER" id="PTHR13968">
    <property type="entry name" value="HETEROGENEOUS NUCLEAR RIBONUCLEOPROTEIN"/>
    <property type="match status" value="1"/>
</dbReference>
<dbReference type="Proteomes" id="UP000580250">
    <property type="component" value="Unassembled WGS sequence"/>
</dbReference>
<dbReference type="SMART" id="SM00360">
    <property type="entry name" value="RRM"/>
    <property type="match status" value="1"/>
</dbReference>
<dbReference type="PROSITE" id="PS50102">
    <property type="entry name" value="RRM"/>
    <property type="match status" value="1"/>
</dbReference>
<dbReference type="EMBL" id="CAJEWN010000229">
    <property type="protein sequence ID" value="CAD2174122.1"/>
    <property type="molecule type" value="Genomic_DNA"/>
</dbReference>
<dbReference type="SUPFAM" id="SSF54928">
    <property type="entry name" value="RNA-binding domain, RBD"/>
    <property type="match status" value="1"/>
</dbReference>
<dbReference type="OrthoDB" id="6730379at2759"/>